<evidence type="ECO:0000313" key="8">
    <source>
        <dbReference type="Proteomes" id="UP000242869"/>
    </source>
</evidence>
<feature type="transmembrane region" description="Helical" evidence="6">
    <location>
        <begin position="256"/>
        <end position="275"/>
    </location>
</feature>
<dbReference type="Proteomes" id="UP000242869">
    <property type="component" value="Unassembled WGS sequence"/>
</dbReference>
<evidence type="ECO:0000256" key="1">
    <source>
        <dbReference type="ARBA" id="ARBA00004141"/>
    </source>
</evidence>
<keyword evidence="4 6" id="KW-1133">Transmembrane helix</keyword>
<keyword evidence="3 6" id="KW-0812">Transmembrane</keyword>
<dbReference type="EMBL" id="FOVE01000004">
    <property type="protein sequence ID" value="SFN16489.1"/>
    <property type="molecule type" value="Genomic_DNA"/>
</dbReference>
<feature type="transmembrane region" description="Helical" evidence="6">
    <location>
        <begin position="48"/>
        <end position="73"/>
    </location>
</feature>
<dbReference type="GO" id="GO:0055085">
    <property type="term" value="P:transmembrane transport"/>
    <property type="evidence" value="ECO:0007669"/>
    <property type="project" value="TreeGrafter"/>
</dbReference>
<keyword evidence="8" id="KW-1185">Reference proteome</keyword>
<dbReference type="AlphaFoldDB" id="A0A1I4WU34"/>
<feature type="transmembrane region" description="Helical" evidence="6">
    <location>
        <begin position="226"/>
        <end position="247"/>
    </location>
</feature>
<accession>A0A1I4WU34</accession>
<sequence length="355" mass="38751">MAAALFLTGWLGYALMPILTPFAAALLLTYIGYPAHHWLVRHRINPSLAALLSMLGLLLALLAVMLILLPLLFQQVQALYGAVGKFVALAQSRWLPELQIRLGPNVLPDFEHLGTWASEHSESLRAAAPEILKGLGSRGMFLLQLATNIVLTPVVFFYFLRDSDRLIPRLLRLVPRRFEPTVSTLLKDIDAVLGAFLRGELMVMSIMSFLYTAGLWAVGLNGALPLGLLTGILTFIPFVGSTIGLVLGSLAAFTQFGSLIGVLPTLTVFLIGQSLESNFITPKLVGERIGLHPVAVIFALMAFWQLFGFIGVLLALPMAAILQVGLSHAMRHYRASHFYRRRRGPSIPPAPGEQG</sequence>
<dbReference type="STRING" id="83765.SAMN05660284_00704"/>
<dbReference type="PANTHER" id="PTHR21716">
    <property type="entry name" value="TRANSMEMBRANE PROTEIN"/>
    <property type="match status" value="1"/>
</dbReference>
<proteinExistence type="inferred from homology"/>
<name>A0A1I4WU34_9NEIS</name>
<comment type="subcellular location">
    <subcellularLocation>
        <location evidence="1">Membrane</location>
        <topology evidence="1">Multi-pass membrane protein</topology>
    </subcellularLocation>
</comment>
<evidence type="ECO:0000256" key="5">
    <source>
        <dbReference type="ARBA" id="ARBA00023136"/>
    </source>
</evidence>
<dbReference type="PANTHER" id="PTHR21716:SF64">
    <property type="entry name" value="AI-2 TRANSPORT PROTEIN TQSA"/>
    <property type="match status" value="1"/>
</dbReference>
<dbReference type="Pfam" id="PF01594">
    <property type="entry name" value="AI-2E_transport"/>
    <property type="match status" value="1"/>
</dbReference>
<feature type="transmembrane region" description="Helical" evidence="6">
    <location>
        <begin position="295"/>
        <end position="322"/>
    </location>
</feature>
<evidence type="ECO:0000313" key="7">
    <source>
        <dbReference type="EMBL" id="SFN16489.1"/>
    </source>
</evidence>
<feature type="transmembrane region" description="Helical" evidence="6">
    <location>
        <begin position="12"/>
        <end position="36"/>
    </location>
</feature>
<gene>
    <name evidence="7" type="ORF">SAMN05660284_00704</name>
</gene>
<reference evidence="8" key="1">
    <citation type="submission" date="2016-10" db="EMBL/GenBank/DDBJ databases">
        <authorList>
            <person name="Varghese N."/>
            <person name="Submissions S."/>
        </authorList>
    </citation>
    <scope>NUCLEOTIDE SEQUENCE [LARGE SCALE GENOMIC DNA]</scope>
    <source>
        <strain evidence="8">DSM 6150</strain>
    </source>
</reference>
<evidence type="ECO:0000256" key="4">
    <source>
        <dbReference type="ARBA" id="ARBA00022989"/>
    </source>
</evidence>
<dbReference type="GO" id="GO:0016020">
    <property type="term" value="C:membrane"/>
    <property type="evidence" value="ECO:0007669"/>
    <property type="project" value="UniProtKB-SubCell"/>
</dbReference>
<feature type="transmembrane region" description="Helical" evidence="6">
    <location>
        <begin position="201"/>
        <end position="220"/>
    </location>
</feature>
<keyword evidence="5 6" id="KW-0472">Membrane</keyword>
<evidence type="ECO:0000256" key="3">
    <source>
        <dbReference type="ARBA" id="ARBA00022692"/>
    </source>
</evidence>
<protein>
    <submittedName>
        <fullName evidence="7">Predicted PurR-regulated permease PerM</fullName>
    </submittedName>
</protein>
<evidence type="ECO:0000256" key="6">
    <source>
        <dbReference type="SAM" id="Phobius"/>
    </source>
</evidence>
<comment type="similarity">
    <text evidence="2">Belongs to the autoinducer-2 exporter (AI-2E) (TC 2.A.86) family.</text>
</comment>
<dbReference type="InterPro" id="IPR002549">
    <property type="entry name" value="AI-2E-like"/>
</dbReference>
<feature type="transmembrane region" description="Helical" evidence="6">
    <location>
        <begin position="141"/>
        <end position="160"/>
    </location>
</feature>
<organism evidence="7 8">
    <name type="scientific">Formivibrio citricus</name>
    <dbReference type="NCBI Taxonomy" id="83765"/>
    <lineage>
        <taxon>Bacteria</taxon>
        <taxon>Pseudomonadati</taxon>
        <taxon>Pseudomonadota</taxon>
        <taxon>Betaproteobacteria</taxon>
        <taxon>Neisseriales</taxon>
        <taxon>Chitinibacteraceae</taxon>
        <taxon>Formivibrio</taxon>
    </lineage>
</organism>
<evidence type="ECO:0000256" key="2">
    <source>
        <dbReference type="ARBA" id="ARBA00009773"/>
    </source>
</evidence>